<reference evidence="1" key="1">
    <citation type="submission" date="2019-12" db="EMBL/GenBank/DDBJ databases">
        <title>An insight into the sialome of adult female Ixodes ricinus ticks feeding for 6 days.</title>
        <authorList>
            <person name="Perner J."/>
            <person name="Ribeiro J.M.C."/>
        </authorList>
    </citation>
    <scope>NUCLEOTIDE SEQUENCE</scope>
    <source>
        <strain evidence="1">Semi-engorged</strain>
        <tissue evidence="1">Salivary glands</tissue>
    </source>
</reference>
<accession>A0A6B0TXT2</accession>
<proteinExistence type="predicted"/>
<dbReference type="AlphaFoldDB" id="A0A6B0TXT2"/>
<organism evidence="1">
    <name type="scientific">Ixodes ricinus</name>
    <name type="common">Common tick</name>
    <name type="synonym">Acarus ricinus</name>
    <dbReference type="NCBI Taxonomy" id="34613"/>
    <lineage>
        <taxon>Eukaryota</taxon>
        <taxon>Metazoa</taxon>
        <taxon>Ecdysozoa</taxon>
        <taxon>Arthropoda</taxon>
        <taxon>Chelicerata</taxon>
        <taxon>Arachnida</taxon>
        <taxon>Acari</taxon>
        <taxon>Parasitiformes</taxon>
        <taxon>Ixodida</taxon>
        <taxon>Ixodoidea</taxon>
        <taxon>Ixodidae</taxon>
        <taxon>Ixodinae</taxon>
        <taxon>Ixodes</taxon>
    </lineage>
</organism>
<sequence length="71" mass="8649">MFFLMLLLQFLFFFYDFIFQVLHYFFQLGFSQPEVASSWGCGTPEDVTLRLVVYHIHVRIFRIFRGVEQLF</sequence>
<dbReference type="EMBL" id="GIFC01000658">
    <property type="protein sequence ID" value="MXU82741.1"/>
    <property type="molecule type" value="Transcribed_RNA"/>
</dbReference>
<evidence type="ECO:0000313" key="1">
    <source>
        <dbReference type="EMBL" id="MXU82741.1"/>
    </source>
</evidence>
<protein>
    <submittedName>
        <fullName evidence="1">Putative salivary lipocalin</fullName>
    </submittedName>
</protein>
<name>A0A6B0TXT2_IXORI</name>